<evidence type="ECO:0000256" key="1">
    <source>
        <dbReference type="SAM" id="SignalP"/>
    </source>
</evidence>
<evidence type="ECO:0000313" key="3">
    <source>
        <dbReference type="Proteomes" id="UP001157006"/>
    </source>
</evidence>
<keyword evidence="3" id="KW-1185">Reference proteome</keyword>
<evidence type="ECO:0008006" key="4">
    <source>
        <dbReference type="Google" id="ProtNLM"/>
    </source>
</evidence>
<dbReference type="AlphaFoldDB" id="A0AAV1AKM5"/>
<proteinExistence type="predicted"/>
<gene>
    <name evidence="2" type="ORF">VFH_IV199760</name>
</gene>
<name>A0AAV1AKM5_VICFA</name>
<dbReference type="InterPro" id="IPR052965">
    <property type="entry name" value="Pigment-catalase-like"/>
</dbReference>
<dbReference type="PANTHER" id="PTHR31694:SF12">
    <property type="entry name" value="DESICCATION-LIKE PROTEIN"/>
    <property type="match status" value="1"/>
</dbReference>
<reference evidence="2 3" key="1">
    <citation type="submission" date="2023-01" db="EMBL/GenBank/DDBJ databases">
        <authorList>
            <person name="Kreplak J."/>
        </authorList>
    </citation>
    <scope>NUCLEOTIDE SEQUENCE [LARGE SCALE GENOMIC DNA]</scope>
</reference>
<dbReference type="Proteomes" id="UP001157006">
    <property type="component" value="Chromosome 4"/>
</dbReference>
<dbReference type="PANTHER" id="PTHR31694">
    <property type="entry name" value="DESICCATION-LIKE PROTEIN"/>
    <property type="match status" value="1"/>
</dbReference>
<evidence type="ECO:0000313" key="2">
    <source>
        <dbReference type="EMBL" id="CAI8610811.1"/>
    </source>
</evidence>
<keyword evidence="1" id="KW-0732">Signal</keyword>
<feature type="chain" id="PRO_5043852570" description="Desiccation-related protein PCC13-62" evidence="1">
    <location>
        <begin position="23"/>
        <end position="301"/>
    </location>
</feature>
<accession>A0AAV1AKM5</accession>
<sequence length="301" mass="32715">MLNHILSIVLLLTTILIPISFSASTNETTKSDIDLLEFALNLEYLEAEFFLYGATGNGLDVVAPGLAQGGPPPIGARMASLDPFTKDVISQFGLQEIGHLRVIKSVVKGFPRPLLNISKESFAKVMDDAFGNPLRPPFDAYANSINYLLASYIIPYVGLTGYVGASSNLQDPTFKKLVASLLGIEAGQDAVIRTLLYERRKLRVLPYRITVEEFTNRISMLRNKLGNNGIKDEGLEVPIMQGAEGKISGNILAGDEYSTSYSRTPVEILRIVYGGNESVPGGFYPKGADGNIAKSYLKTTT</sequence>
<organism evidence="2 3">
    <name type="scientific">Vicia faba</name>
    <name type="common">Broad bean</name>
    <name type="synonym">Faba vulgaris</name>
    <dbReference type="NCBI Taxonomy" id="3906"/>
    <lineage>
        <taxon>Eukaryota</taxon>
        <taxon>Viridiplantae</taxon>
        <taxon>Streptophyta</taxon>
        <taxon>Embryophyta</taxon>
        <taxon>Tracheophyta</taxon>
        <taxon>Spermatophyta</taxon>
        <taxon>Magnoliopsida</taxon>
        <taxon>eudicotyledons</taxon>
        <taxon>Gunneridae</taxon>
        <taxon>Pentapetalae</taxon>
        <taxon>rosids</taxon>
        <taxon>fabids</taxon>
        <taxon>Fabales</taxon>
        <taxon>Fabaceae</taxon>
        <taxon>Papilionoideae</taxon>
        <taxon>50 kb inversion clade</taxon>
        <taxon>NPAAA clade</taxon>
        <taxon>Hologalegina</taxon>
        <taxon>IRL clade</taxon>
        <taxon>Fabeae</taxon>
        <taxon>Vicia</taxon>
    </lineage>
</organism>
<dbReference type="EMBL" id="OX451739">
    <property type="protein sequence ID" value="CAI8610811.1"/>
    <property type="molecule type" value="Genomic_DNA"/>
</dbReference>
<feature type="signal peptide" evidence="1">
    <location>
        <begin position="1"/>
        <end position="22"/>
    </location>
</feature>
<dbReference type="Pfam" id="PF13668">
    <property type="entry name" value="Ferritin_2"/>
    <property type="match status" value="1"/>
</dbReference>
<protein>
    <recommendedName>
        <fullName evidence="4">Desiccation-related protein PCC13-62</fullName>
    </recommendedName>
</protein>